<comment type="similarity">
    <text evidence="1 5">Belongs to the class-II aminoacyl-tRNA synthetase family.</text>
</comment>
<dbReference type="PANTHER" id="PTHR43707">
    <property type="entry name" value="HISTIDYL-TRNA SYNTHETASE"/>
    <property type="match status" value="1"/>
</dbReference>
<evidence type="ECO:0000256" key="2">
    <source>
        <dbReference type="ARBA" id="ARBA00022741"/>
    </source>
</evidence>
<dbReference type="GO" id="GO:0005737">
    <property type="term" value="C:cytoplasm"/>
    <property type="evidence" value="ECO:0007669"/>
    <property type="project" value="UniProtKB-SubCell"/>
</dbReference>
<dbReference type="SUPFAM" id="SSF55681">
    <property type="entry name" value="Class II aaRS and biotin synthetases"/>
    <property type="match status" value="1"/>
</dbReference>
<dbReference type="GO" id="GO:0004821">
    <property type="term" value="F:histidine-tRNA ligase activity"/>
    <property type="evidence" value="ECO:0007669"/>
    <property type="project" value="UniProtKB-UniRule"/>
</dbReference>
<dbReference type="InterPro" id="IPR015807">
    <property type="entry name" value="His-tRNA-ligase"/>
</dbReference>
<sequence>MDQKNKKLSTQSYKGARDFYPEDMRARNYIFETWKKVCRMYGFEEYDFPILEPFEIFAAKTGEEIVKDQLYSFEDKGGRKLAIRPELTPGTVRMIAQKYKELAQPIKWFMIGNNWRFEKPQLGRGREFYQLEVNIFGEKSVTADFEIFSIIIDTMTAFGANQEQFALLLSDRRLISALLNNTLKLDEEKQEKVRRLMDKRSKMENDEFLASLKELGLDNAQCIKVENFMNSSLESLSSVIPQDILNENEGYKSIKELFGMLKASDLGVYCRFNPSIIRGFDYSDGLVYEVFDKNPKNSRSIFGGERFDKLINIFGDFDLPATGFAMGDYTLLEFLKNWNLLPEFDKEIKYFITVWPQENSDSNNSKYFEYSQQIAKKLREKGENCLVWLDKNAKIDKQLRYADKKGIPYSIIAGEQELNNSTIIIKNMQTQIQETKSLEDFFNTLY</sequence>
<feature type="binding site" evidence="6">
    <location>
        <begin position="86"/>
        <end position="88"/>
    </location>
    <ligand>
        <name>L-histidine</name>
        <dbReference type="ChEBI" id="CHEBI:57595"/>
    </ligand>
</feature>
<evidence type="ECO:0000256" key="4">
    <source>
        <dbReference type="ARBA" id="ARBA00047639"/>
    </source>
</evidence>
<evidence type="ECO:0000313" key="9">
    <source>
        <dbReference type="Proteomes" id="UP000177371"/>
    </source>
</evidence>
<dbReference type="GO" id="GO:0005524">
    <property type="term" value="F:ATP binding"/>
    <property type="evidence" value="ECO:0007669"/>
    <property type="project" value="UniProtKB-UniRule"/>
</dbReference>
<keyword evidence="3 5" id="KW-0030">Aminoacyl-tRNA synthetase</keyword>
<dbReference type="Pfam" id="PF03129">
    <property type="entry name" value="HGTP_anticodon"/>
    <property type="match status" value="1"/>
</dbReference>
<feature type="domain" description="Aminoacyl-transfer RNA synthetases class-II family profile" evidence="7">
    <location>
        <begin position="1"/>
        <end position="439"/>
    </location>
</feature>
<dbReference type="PROSITE" id="PS50862">
    <property type="entry name" value="AA_TRNA_LIGASE_II"/>
    <property type="match status" value="1"/>
</dbReference>
<feature type="binding site" evidence="6">
    <location>
        <position position="278"/>
    </location>
    <ligand>
        <name>L-histidine</name>
        <dbReference type="ChEBI" id="CHEBI:57595"/>
    </ligand>
</feature>
<dbReference type="PIRSF" id="PIRSF001549">
    <property type="entry name" value="His-tRNA_synth"/>
    <property type="match status" value="1"/>
</dbReference>
<dbReference type="EC" id="6.1.1.21" evidence="5"/>
<evidence type="ECO:0000259" key="7">
    <source>
        <dbReference type="PROSITE" id="PS50862"/>
    </source>
</evidence>
<comment type="caution">
    <text evidence="8">The sequence shown here is derived from an EMBL/GenBank/DDBJ whole genome shotgun (WGS) entry which is preliminary data.</text>
</comment>
<dbReference type="PANTHER" id="PTHR43707:SF1">
    <property type="entry name" value="HISTIDINE--TRNA LIGASE, MITOCHONDRIAL-RELATED"/>
    <property type="match status" value="1"/>
</dbReference>
<comment type="subunit">
    <text evidence="5">Homodimer.</text>
</comment>
<dbReference type="NCBIfam" id="TIGR00442">
    <property type="entry name" value="hisS"/>
    <property type="match status" value="1"/>
</dbReference>
<dbReference type="STRING" id="1802610.A2W32_02360"/>
<dbReference type="Gene3D" id="3.30.930.10">
    <property type="entry name" value="Bira Bifunctional Protein, Domain 2"/>
    <property type="match status" value="1"/>
</dbReference>
<evidence type="ECO:0000256" key="5">
    <source>
        <dbReference type="HAMAP-Rule" id="MF_00127"/>
    </source>
</evidence>
<dbReference type="InterPro" id="IPR041715">
    <property type="entry name" value="HisRS-like_core"/>
</dbReference>
<dbReference type="InterPro" id="IPR036621">
    <property type="entry name" value="Anticodon-bd_dom_sf"/>
</dbReference>
<evidence type="ECO:0000256" key="3">
    <source>
        <dbReference type="ARBA" id="ARBA00023146"/>
    </source>
</evidence>
<organism evidence="8 9">
    <name type="scientific">candidate division WWE3 bacterium RBG_16_37_10</name>
    <dbReference type="NCBI Taxonomy" id="1802610"/>
    <lineage>
        <taxon>Bacteria</taxon>
        <taxon>Katanobacteria</taxon>
    </lineage>
</organism>
<dbReference type="SUPFAM" id="SSF52954">
    <property type="entry name" value="Class II aaRS ABD-related"/>
    <property type="match status" value="1"/>
</dbReference>
<feature type="binding site" evidence="6">
    <location>
        <position position="116"/>
    </location>
    <ligand>
        <name>L-histidine</name>
        <dbReference type="ChEBI" id="CHEBI:57595"/>
    </ligand>
</feature>
<proteinExistence type="inferred from homology"/>
<keyword evidence="2 5" id="KW-0547">Nucleotide-binding</keyword>
<accession>A0A1F4V1N3</accession>
<keyword evidence="5" id="KW-0067">ATP-binding</keyword>
<feature type="binding site" evidence="6">
    <location>
        <position position="130"/>
    </location>
    <ligand>
        <name>L-histidine</name>
        <dbReference type="ChEBI" id="CHEBI:57595"/>
    </ligand>
</feature>
<dbReference type="InterPro" id="IPR045864">
    <property type="entry name" value="aa-tRNA-synth_II/BPL/LPL"/>
</dbReference>
<dbReference type="HAMAP" id="MF_00127">
    <property type="entry name" value="His_tRNA_synth"/>
    <property type="match status" value="1"/>
</dbReference>
<dbReference type="Proteomes" id="UP000177371">
    <property type="component" value="Unassembled WGS sequence"/>
</dbReference>
<comment type="catalytic activity">
    <reaction evidence="4 5">
        <text>tRNA(His) + L-histidine + ATP = L-histidyl-tRNA(His) + AMP + diphosphate + H(+)</text>
        <dbReference type="Rhea" id="RHEA:17313"/>
        <dbReference type="Rhea" id="RHEA-COMP:9665"/>
        <dbReference type="Rhea" id="RHEA-COMP:9689"/>
        <dbReference type="ChEBI" id="CHEBI:15378"/>
        <dbReference type="ChEBI" id="CHEBI:30616"/>
        <dbReference type="ChEBI" id="CHEBI:33019"/>
        <dbReference type="ChEBI" id="CHEBI:57595"/>
        <dbReference type="ChEBI" id="CHEBI:78442"/>
        <dbReference type="ChEBI" id="CHEBI:78527"/>
        <dbReference type="ChEBI" id="CHEBI:456215"/>
        <dbReference type="EC" id="6.1.1.21"/>
    </reaction>
</comment>
<reference evidence="8 9" key="1">
    <citation type="journal article" date="2016" name="Nat. Commun.">
        <title>Thousands of microbial genomes shed light on interconnected biogeochemical processes in an aquifer system.</title>
        <authorList>
            <person name="Anantharaman K."/>
            <person name="Brown C.T."/>
            <person name="Hug L.A."/>
            <person name="Sharon I."/>
            <person name="Castelle C.J."/>
            <person name="Probst A.J."/>
            <person name="Thomas B.C."/>
            <person name="Singh A."/>
            <person name="Wilkins M.J."/>
            <person name="Karaoz U."/>
            <person name="Brodie E.L."/>
            <person name="Williams K.H."/>
            <person name="Hubbard S.S."/>
            <person name="Banfield J.F."/>
        </authorList>
    </citation>
    <scope>NUCLEOTIDE SEQUENCE [LARGE SCALE GENOMIC DNA]</scope>
</reference>
<dbReference type="GO" id="GO:0006427">
    <property type="term" value="P:histidyl-tRNA aminoacylation"/>
    <property type="evidence" value="ECO:0007669"/>
    <property type="project" value="UniProtKB-UniRule"/>
</dbReference>
<dbReference type="AlphaFoldDB" id="A0A1F4V1N3"/>
<keyword evidence="5 8" id="KW-0436">Ligase</keyword>
<dbReference type="Pfam" id="PF13393">
    <property type="entry name" value="tRNA-synt_His"/>
    <property type="match status" value="1"/>
</dbReference>
<gene>
    <name evidence="5" type="primary">hisS</name>
    <name evidence="8" type="ORF">A2W32_02360</name>
</gene>
<dbReference type="InterPro" id="IPR004516">
    <property type="entry name" value="HisRS/HisZ"/>
</dbReference>
<dbReference type="CDD" id="cd00773">
    <property type="entry name" value="HisRS-like_core"/>
    <property type="match status" value="1"/>
</dbReference>
<dbReference type="InterPro" id="IPR004154">
    <property type="entry name" value="Anticodon-bd"/>
</dbReference>
<comment type="subcellular location">
    <subcellularLocation>
        <location evidence="5">Cytoplasm</location>
    </subcellularLocation>
</comment>
<keyword evidence="5" id="KW-0963">Cytoplasm</keyword>
<protein>
    <recommendedName>
        <fullName evidence="5">Histidine--tRNA ligase</fullName>
        <ecNumber evidence="5">6.1.1.21</ecNumber>
    </recommendedName>
    <alternativeName>
        <fullName evidence="5">Histidyl-tRNA synthetase</fullName>
        <shortName evidence="5">HisRS</shortName>
    </alternativeName>
</protein>
<dbReference type="InterPro" id="IPR006195">
    <property type="entry name" value="aa-tRNA-synth_II"/>
</dbReference>
<keyword evidence="5" id="KW-0648">Protein biosynthesis</keyword>
<name>A0A1F4V1N3_UNCKA</name>
<evidence type="ECO:0000256" key="6">
    <source>
        <dbReference type="PIRSR" id="PIRSR001549-1"/>
    </source>
</evidence>
<dbReference type="EMBL" id="MEUT01000030">
    <property type="protein sequence ID" value="OGC51062.1"/>
    <property type="molecule type" value="Genomic_DNA"/>
</dbReference>
<evidence type="ECO:0000313" key="8">
    <source>
        <dbReference type="EMBL" id="OGC51062.1"/>
    </source>
</evidence>
<dbReference type="Gene3D" id="3.40.50.800">
    <property type="entry name" value="Anticodon-binding domain"/>
    <property type="match status" value="1"/>
</dbReference>
<evidence type="ECO:0000256" key="1">
    <source>
        <dbReference type="ARBA" id="ARBA00008226"/>
    </source>
</evidence>